<comment type="cofactor">
    <cofactor evidence="1">
        <name>Mg(2+)</name>
        <dbReference type="ChEBI" id="CHEBI:18420"/>
    </cofactor>
</comment>
<dbReference type="Pfam" id="PF00459">
    <property type="entry name" value="Inositol_P"/>
    <property type="match status" value="1"/>
</dbReference>
<evidence type="ECO:0000256" key="1">
    <source>
        <dbReference type="PIRSR" id="PIRSR600760-2"/>
    </source>
</evidence>
<dbReference type="AlphaFoldDB" id="A0A4U7BLH4"/>
<keyword evidence="3" id="KW-1185">Reference proteome</keyword>
<dbReference type="OrthoDB" id="5329730at2"/>
<feature type="binding site" evidence="1">
    <location>
        <position position="83"/>
    </location>
    <ligand>
        <name>Mg(2+)</name>
        <dbReference type="ChEBI" id="CHEBI:18420"/>
        <label>1</label>
        <note>catalytic</note>
    </ligand>
</feature>
<evidence type="ECO:0000313" key="3">
    <source>
        <dbReference type="Proteomes" id="UP000308838"/>
    </source>
</evidence>
<keyword evidence="1" id="KW-0479">Metal-binding</keyword>
<gene>
    <name evidence="2" type="ORF">CQA69_03710</name>
</gene>
<dbReference type="EMBL" id="NXLZ01000005">
    <property type="protein sequence ID" value="TKX31065.1"/>
    <property type="molecule type" value="Genomic_DNA"/>
</dbReference>
<dbReference type="SUPFAM" id="SSF56655">
    <property type="entry name" value="Carbohydrate phosphatase"/>
    <property type="match status" value="1"/>
</dbReference>
<accession>A0A4U7BLH4</accession>
<dbReference type="Gene3D" id="3.30.540.10">
    <property type="entry name" value="Fructose-1,6-Bisphosphatase, subunit A, domain 1"/>
    <property type="match status" value="1"/>
</dbReference>
<protein>
    <submittedName>
        <fullName evidence="2">Inositol monophosphatase</fullName>
    </submittedName>
</protein>
<evidence type="ECO:0000313" key="2">
    <source>
        <dbReference type="EMBL" id="TKX31065.1"/>
    </source>
</evidence>
<dbReference type="RefSeq" id="WP_137620486.1">
    <property type="nucleotide sequence ID" value="NZ_NXLZ01000005.1"/>
</dbReference>
<dbReference type="Proteomes" id="UP000308838">
    <property type="component" value="Unassembled WGS sequence"/>
</dbReference>
<dbReference type="InterPro" id="IPR000760">
    <property type="entry name" value="Inositol_monophosphatase-like"/>
</dbReference>
<feature type="binding site" evidence="1">
    <location>
        <position position="64"/>
    </location>
    <ligand>
        <name>Mg(2+)</name>
        <dbReference type="ChEBI" id="CHEBI:18420"/>
        <label>1</label>
        <note>catalytic</note>
    </ligand>
</feature>
<name>A0A4U7BLH4_9BACT</name>
<keyword evidence="1" id="KW-0460">Magnesium</keyword>
<organism evidence="2 3">
    <name type="scientific">Campylobacter estrildidarum</name>
    <dbReference type="NCBI Taxonomy" id="2510189"/>
    <lineage>
        <taxon>Bacteria</taxon>
        <taxon>Pseudomonadati</taxon>
        <taxon>Campylobacterota</taxon>
        <taxon>Epsilonproteobacteria</taxon>
        <taxon>Campylobacterales</taxon>
        <taxon>Campylobacteraceae</taxon>
        <taxon>Campylobacter</taxon>
    </lineage>
</organism>
<feature type="binding site" evidence="1">
    <location>
        <position position="201"/>
    </location>
    <ligand>
        <name>Mg(2+)</name>
        <dbReference type="ChEBI" id="CHEBI:18420"/>
        <label>1</label>
        <note>catalytic</note>
    </ligand>
</feature>
<comment type="caution">
    <text evidence="2">The sequence shown here is derived from an EMBL/GenBank/DDBJ whole genome shotgun (WGS) entry which is preliminary data.</text>
</comment>
<proteinExistence type="predicted"/>
<sequence length="243" mass="27550">MKNFLDACLNANLEIDRYLKNIPQNDFNLYSKNGYNDNKGYEFDLKCEQIFVKHLSSFGQIFSEESGLIGENNSCKIILDPLDGSSNFISKIPFYGTSVALIKDNEPQSAFICNLASNEILAFDENKALKANLSNPIYSPILPNQFSQVGIIEKITLCPNILDFLSKNKLKFRSLGATALSLAYAYYFNFVLILGKTRTFDTAGASMLCKNLYLEKNEKFFLVSKDKKIFDIILKFLDSIWII</sequence>
<dbReference type="GO" id="GO:0046872">
    <property type="term" value="F:metal ion binding"/>
    <property type="evidence" value="ECO:0007669"/>
    <property type="project" value="UniProtKB-KW"/>
</dbReference>
<feature type="binding site" evidence="1">
    <location>
        <position position="82"/>
    </location>
    <ligand>
        <name>Mg(2+)</name>
        <dbReference type="ChEBI" id="CHEBI:18420"/>
        <label>1</label>
        <note>catalytic</note>
    </ligand>
</feature>
<reference evidence="2 3" key="1">
    <citation type="submission" date="2018-05" db="EMBL/GenBank/DDBJ databases">
        <title>Novel Campyloabacter and Helicobacter Species and Strains.</title>
        <authorList>
            <person name="Mannion A.J."/>
            <person name="Shen Z."/>
            <person name="Fox J.G."/>
        </authorList>
    </citation>
    <scope>NUCLEOTIDE SEQUENCE [LARGE SCALE GENOMIC DNA]</scope>
    <source>
        <strain evidence="3">MIT17-664</strain>
    </source>
</reference>
<feature type="binding site" evidence="1">
    <location>
        <position position="80"/>
    </location>
    <ligand>
        <name>Mg(2+)</name>
        <dbReference type="ChEBI" id="CHEBI:18420"/>
        <label>1</label>
        <note>catalytic</note>
    </ligand>
</feature>